<dbReference type="PANTHER" id="PTHR43401">
    <property type="entry name" value="L-THREONINE 3-DEHYDROGENASE"/>
    <property type="match status" value="1"/>
</dbReference>
<dbReference type="GO" id="GO:0016491">
    <property type="term" value="F:oxidoreductase activity"/>
    <property type="evidence" value="ECO:0007669"/>
    <property type="project" value="UniProtKB-KW"/>
</dbReference>
<dbReference type="SMART" id="SM00829">
    <property type="entry name" value="PKS_ER"/>
    <property type="match status" value="1"/>
</dbReference>
<protein>
    <submittedName>
        <fullName evidence="6">Zinc-binding dehydrogenase</fullName>
    </submittedName>
</protein>
<dbReference type="EMBL" id="JAEEGA010000004">
    <property type="protein sequence ID" value="MBP1040888.1"/>
    <property type="molecule type" value="Genomic_DNA"/>
</dbReference>
<keyword evidence="1 4" id="KW-0479">Metal-binding</keyword>
<dbReference type="InterPro" id="IPR013154">
    <property type="entry name" value="ADH-like_N"/>
</dbReference>
<dbReference type="Pfam" id="PF08240">
    <property type="entry name" value="ADH_N"/>
    <property type="match status" value="1"/>
</dbReference>
<sequence>MKALRKTNPGYNQMRYTNVVTPDLKEDEVKIRVLFTGICGSDIHNFKGEYTKVTPLTLGHEFSGEIVEVGESVERLEVGDIVSSETTFEVCEKCPYCLKEEYNLCSQRKGLGTQIDGSFAEYVIAKASRCHKIPDNITPQVAAMLEPLACCVHAVMEKTAIQSGETIAVFGPGPIGLLMSLVLKTYQVTVILIGITQDKKRLQLASTLGIDQIIDSQTCDLTSKVASLTDNLGVDYVFECSGSPVALRQAFQISKKQGTIIQEGLFAKDMIPIDMSLLIHKEIQYIGSRTQKPSSWLKSLDLLESEKIDLTPLVSAVYPLAEWEQAFQKVMAGDDIKVLLQP</sequence>
<dbReference type="AlphaFoldDB" id="A0A940SW08"/>
<keyword evidence="7" id="KW-1185">Reference proteome</keyword>
<dbReference type="PROSITE" id="PS00059">
    <property type="entry name" value="ADH_ZINC"/>
    <property type="match status" value="1"/>
</dbReference>
<evidence type="ECO:0000256" key="1">
    <source>
        <dbReference type="ARBA" id="ARBA00022723"/>
    </source>
</evidence>
<dbReference type="InterPro" id="IPR050129">
    <property type="entry name" value="Zn_alcohol_dh"/>
</dbReference>
<dbReference type="Pfam" id="PF00107">
    <property type="entry name" value="ADH_zinc_N"/>
    <property type="match status" value="1"/>
</dbReference>
<dbReference type="InterPro" id="IPR036291">
    <property type="entry name" value="NAD(P)-bd_dom_sf"/>
</dbReference>
<dbReference type="SUPFAM" id="SSF50129">
    <property type="entry name" value="GroES-like"/>
    <property type="match status" value="1"/>
</dbReference>
<keyword evidence="3" id="KW-0560">Oxidoreductase</keyword>
<dbReference type="RefSeq" id="WP_209526382.1">
    <property type="nucleotide sequence ID" value="NZ_JAEEGA010000004.1"/>
</dbReference>
<organism evidence="6 7">
    <name type="scientific">Vagococcus allomyrinae</name>
    <dbReference type="NCBI Taxonomy" id="2794353"/>
    <lineage>
        <taxon>Bacteria</taxon>
        <taxon>Bacillati</taxon>
        <taxon>Bacillota</taxon>
        <taxon>Bacilli</taxon>
        <taxon>Lactobacillales</taxon>
        <taxon>Enterococcaceae</taxon>
        <taxon>Vagococcus</taxon>
    </lineage>
</organism>
<evidence type="ECO:0000313" key="7">
    <source>
        <dbReference type="Proteomes" id="UP000674938"/>
    </source>
</evidence>
<dbReference type="InterPro" id="IPR013149">
    <property type="entry name" value="ADH-like_C"/>
</dbReference>
<dbReference type="GO" id="GO:0008270">
    <property type="term" value="F:zinc ion binding"/>
    <property type="evidence" value="ECO:0007669"/>
    <property type="project" value="InterPro"/>
</dbReference>
<keyword evidence="2 4" id="KW-0862">Zinc</keyword>
<dbReference type="Gene3D" id="3.90.180.10">
    <property type="entry name" value="Medium-chain alcohol dehydrogenases, catalytic domain"/>
    <property type="match status" value="1"/>
</dbReference>
<dbReference type="CDD" id="cd08258">
    <property type="entry name" value="Zn_ADH4"/>
    <property type="match status" value="1"/>
</dbReference>
<comment type="similarity">
    <text evidence="4">Belongs to the zinc-containing alcohol dehydrogenase family.</text>
</comment>
<dbReference type="Proteomes" id="UP000674938">
    <property type="component" value="Unassembled WGS sequence"/>
</dbReference>
<evidence type="ECO:0000256" key="4">
    <source>
        <dbReference type="RuleBase" id="RU361277"/>
    </source>
</evidence>
<evidence type="ECO:0000256" key="2">
    <source>
        <dbReference type="ARBA" id="ARBA00022833"/>
    </source>
</evidence>
<dbReference type="PANTHER" id="PTHR43401:SF2">
    <property type="entry name" value="L-THREONINE 3-DEHYDROGENASE"/>
    <property type="match status" value="1"/>
</dbReference>
<dbReference type="InterPro" id="IPR011032">
    <property type="entry name" value="GroES-like_sf"/>
</dbReference>
<accession>A0A940SW08</accession>
<dbReference type="InterPro" id="IPR002328">
    <property type="entry name" value="ADH_Zn_CS"/>
</dbReference>
<feature type="domain" description="Enoyl reductase (ER)" evidence="5">
    <location>
        <begin position="10"/>
        <end position="340"/>
    </location>
</feature>
<evidence type="ECO:0000313" key="6">
    <source>
        <dbReference type="EMBL" id="MBP1040888.1"/>
    </source>
</evidence>
<evidence type="ECO:0000256" key="3">
    <source>
        <dbReference type="ARBA" id="ARBA00023002"/>
    </source>
</evidence>
<dbReference type="SUPFAM" id="SSF51735">
    <property type="entry name" value="NAD(P)-binding Rossmann-fold domains"/>
    <property type="match status" value="1"/>
</dbReference>
<dbReference type="InterPro" id="IPR020843">
    <property type="entry name" value="ER"/>
</dbReference>
<dbReference type="Gene3D" id="3.40.50.720">
    <property type="entry name" value="NAD(P)-binding Rossmann-like Domain"/>
    <property type="match status" value="1"/>
</dbReference>
<evidence type="ECO:0000259" key="5">
    <source>
        <dbReference type="SMART" id="SM00829"/>
    </source>
</evidence>
<gene>
    <name evidence="6" type="ORF">I6N95_07710</name>
</gene>
<comment type="cofactor">
    <cofactor evidence="4">
        <name>Zn(2+)</name>
        <dbReference type="ChEBI" id="CHEBI:29105"/>
    </cofactor>
</comment>
<comment type="caution">
    <text evidence="6">The sequence shown here is derived from an EMBL/GenBank/DDBJ whole genome shotgun (WGS) entry which is preliminary data.</text>
</comment>
<proteinExistence type="inferred from homology"/>
<reference evidence="6" key="1">
    <citation type="submission" date="2020-12" db="EMBL/GenBank/DDBJ databases">
        <title>Vagococcus allomyrinae sp. nov. and Enterococcus lavae sp. nov., isolated from the larvae of Allomyrina dichotoma.</title>
        <authorList>
            <person name="Lee S.D."/>
        </authorList>
    </citation>
    <scope>NUCLEOTIDE SEQUENCE</scope>
    <source>
        <strain evidence="6">BWB3-3</strain>
    </source>
</reference>
<name>A0A940SW08_9ENTE</name>